<accession>A0A7M2WQD8</accession>
<feature type="transmembrane region" description="Helical" evidence="1">
    <location>
        <begin position="12"/>
        <end position="35"/>
    </location>
</feature>
<name>A0A7M2WQD8_9BACT</name>
<keyword evidence="1" id="KW-0472">Membrane</keyword>
<evidence type="ECO:0000313" key="3">
    <source>
        <dbReference type="Proteomes" id="UP000593765"/>
    </source>
</evidence>
<gene>
    <name evidence="2" type="ORF">IPV69_15600</name>
</gene>
<dbReference type="Proteomes" id="UP000593765">
    <property type="component" value="Chromosome"/>
</dbReference>
<reference evidence="2 3" key="1">
    <citation type="submission" date="2020-10" db="EMBL/GenBank/DDBJ databases">
        <title>Wide distribution of Phycisphaera-like planctomycetes from WD2101 soil group in peatlands and genome analysis of the first cultivated representative.</title>
        <authorList>
            <person name="Dedysh S.N."/>
            <person name="Beletsky A.V."/>
            <person name="Ivanova A."/>
            <person name="Kulichevskaya I.S."/>
            <person name="Suzina N.E."/>
            <person name="Philippov D.A."/>
            <person name="Rakitin A.L."/>
            <person name="Mardanov A.V."/>
            <person name="Ravin N.V."/>
        </authorList>
    </citation>
    <scope>NUCLEOTIDE SEQUENCE [LARGE SCALE GENOMIC DNA]</scope>
    <source>
        <strain evidence="2 3">M1803</strain>
    </source>
</reference>
<evidence type="ECO:0000313" key="2">
    <source>
        <dbReference type="EMBL" id="QOV87708.1"/>
    </source>
</evidence>
<dbReference type="AlphaFoldDB" id="A0A7M2WQD8"/>
<keyword evidence="1" id="KW-0812">Transmembrane</keyword>
<keyword evidence="3" id="KW-1185">Reference proteome</keyword>
<keyword evidence="1" id="KW-1133">Transmembrane helix</keyword>
<dbReference type="KEGG" id="hbs:IPV69_15600"/>
<proteinExistence type="predicted"/>
<dbReference type="EMBL" id="CP063458">
    <property type="protein sequence ID" value="QOV87708.1"/>
    <property type="molecule type" value="Genomic_DNA"/>
</dbReference>
<organism evidence="2 3">
    <name type="scientific">Humisphaera borealis</name>
    <dbReference type="NCBI Taxonomy" id="2807512"/>
    <lineage>
        <taxon>Bacteria</taxon>
        <taxon>Pseudomonadati</taxon>
        <taxon>Planctomycetota</taxon>
        <taxon>Phycisphaerae</taxon>
        <taxon>Tepidisphaerales</taxon>
        <taxon>Tepidisphaeraceae</taxon>
        <taxon>Humisphaera</taxon>
    </lineage>
</organism>
<feature type="transmembrane region" description="Helical" evidence="1">
    <location>
        <begin position="65"/>
        <end position="83"/>
    </location>
</feature>
<sequence>MDTKPPSTTSKTIAGWIAVFATPAAVVLSAIHFGFSGTHRVGKYWLDVGDQIIVLDYFWQPVLKIWPILSIIVLLSPLTLWFVEKVRMKRAMNWNRFNLSRKGICWKCGYDLRGTREHRCPECGSINGRGDLIWSGSSGIMETTDATQMQS</sequence>
<evidence type="ECO:0000256" key="1">
    <source>
        <dbReference type="SAM" id="Phobius"/>
    </source>
</evidence>
<protein>
    <submittedName>
        <fullName evidence="2">Uncharacterized protein</fullName>
    </submittedName>
</protein>